<gene>
    <name evidence="5" type="ORF">R1sor_005095</name>
</gene>
<keyword evidence="3" id="KW-0328">Glycosyltransferase</keyword>
<proteinExistence type="inferred from homology"/>
<dbReference type="PANTHER" id="PTHR48045:SF31">
    <property type="entry name" value="UDP-GLYCOSYLTRANSFERASE 76B1-LIKE"/>
    <property type="match status" value="1"/>
</dbReference>
<dbReference type="CDD" id="cd03784">
    <property type="entry name" value="GT1_Gtf-like"/>
    <property type="match status" value="1"/>
</dbReference>
<evidence type="ECO:0000313" key="5">
    <source>
        <dbReference type="EMBL" id="KAL3691444.1"/>
    </source>
</evidence>
<dbReference type="PANTHER" id="PTHR48045">
    <property type="entry name" value="UDP-GLYCOSYLTRANSFERASE 72B1"/>
    <property type="match status" value="1"/>
</dbReference>
<dbReference type="InterPro" id="IPR035595">
    <property type="entry name" value="UDP_glycos_trans_CS"/>
</dbReference>
<dbReference type="EC" id="2.4.1.-" evidence="4"/>
<organism evidence="5 6">
    <name type="scientific">Riccia sorocarpa</name>
    <dbReference type="NCBI Taxonomy" id="122646"/>
    <lineage>
        <taxon>Eukaryota</taxon>
        <taxon>Viridiplantae</taxon>
        <taxon>Streptophyta</taxon>
        <taxon>Embryophyta</taxon>
        <taxon>Marchantiophyta</taxon>
        <taxon>Marchantiopsida</taxon>
        <taxon>Marchantiidae</taxon>
        <taxon>Marchantiales</taxon>
        <taxon>Ricciaceae</taxon>
        <taxon>Riccia</taxon>
    </lineage>
</organism>
<dbReference type="InterPro" id="IPR002213">
    <property type="entry name" value="UDP_glucos_trans"/>
</dbReference>
<evidence type="ECO:0000256" key="4">
    <source>
        <dbReference type="RuleBase" id="RU362057"/>
    </source>
</evidence>
<dbReference type="Gene3D" id="3.40.50.2000">
    <property type="entry name" value="Glycogen Phosphorylase B"/>
    <property type="match status" value="2"/>
</dbReference>
<dbReference type="Pfam" id="PF00201">
    <property type="entry name" value="UDPGT"/>
    <property type="match status" value="1"/>
</dbReference>
<dbReference type="AlphaFoldDB" id="A0ABD3HQ29"/>
<comment type="caution">
    <text evidence="5">The sequence shown here is derived from an EMBL/GenBank/DDBJ whole genome shotgun (WGS) entry which is preliminary data.</text>
</comment>
<dbReference type="GO" id="GO:0016757">
    <property type="term" value="F:glycosyltransferase activity"/>
    <property type="evidence" value="ECO:0007669"/>
    <property type="project" value="UniProtKB-KW"/>
</dbReference>
<dbReference type="SUPFAM" id="SSF53756">
    <property type="entry name" value="UDP-Glycosyltransferase/glycogen phosphorylase"/>
    <property type="match status" value="1"/>
</dbReference>
<evidence type="ECO:0000256" key="2">
    <source>
        <dbReference type="ARBA" id="ARBA00022679"/>
    </source>
</evidence>
<dbReference type="PROSITE" id="PS00375">
    <property type="entry name" value="UDPGT"/>
    <property type="match status" value="1"/>
</dbReference>
<dbReference type="EMBL" id="JBJQOH010000003">
    <property type="protein sequence ID" value="KAL3691444.1"/>
    <property type="molecule type" value="Genomic_DNA"/>
</dbReference>
<reference evidence="5 6" key="1">
    <citation type="submission" date="2024-09" db="EMBL/GenBank/DDBJ databases">
        <title>Chromosome-scale assembly of Riccia sorocarpa.</title>
        <authorList>
            <person name="Paukszto L."/>
        </authorList>
    </citation>
    <scope>NUCLEOTIDE SEQUENCE [LARGE SCALE GENOMIC DNA]</scope>
    <source>
        <strain evidence="5">LP-2024</strain>
        <tissue evidence="5">Aerial parts of the thallus</tissue>
    </source>
</reference>
<protein>
    <recommendedName>
        <fullName evidence="4">Glycosyltransferase</fullName>
        <ecNumber evidence="4">2.4.1.-</ecNumber>
    </recommendedName>
</protein>
<evidence type="ECO:0000256" key="1">
    <source>
        <dbReference type="ARBA" id="ARBA00009995"/>
    </source>
</evidence>
<evidence type="ECO:0000256" key="3">
    <source>
        <dbReference type="RuleBase" id="RU003718"/>
    </source>
</evidence>
<accession>A0ABD3HQ29</accession>
<name>A0ABD3HQ29_9MARC</name>
<keyword evidence="2 3" id="KW-0808">Transferase</keyword>
<evidence type="ECO:0000313" key="6">
    <source>
        <dbReference type="Proteomes" id="UP001633002"/>
    </source>
</evidence>
<keyword evidence="6" id="KW-1185">Reference proteome</keyword>
<sequence>MLRREGTPLNFGELNLTSRPSASELGKQIDQATAAGEGLEIVCSKSGLHSQSSGSARLLDEGDGGRNAPLALLIGPSEVAQGFPGFLSSPNSKQSSVANGQKKKHVLVVPFPTHAHVAAVYRLALQLAQRGATITFVTHADEAPKMRKYEELQGLDFNFITYAESVVQIPPHQFPAIVGFASNLSEVFEPILQELQVRQQAGQSPPTCIIYDRFCTGVADISEKLGIPYYTFYSNGALFARYMQEAPRLLTDGNPFVSNGDGTFQLYDGLVNIPGLPPIPGPYMLESSFSKPSWRIRTGRVMQNAPAVIINTFYELEKPQIDEIRRQCAEQAAASGRKTSEVFLVGPLSEAATFKDRSFAPGVSQSENGRAECLQWLDTQKPQSVIFICMGSMGRWKPTQVEELALALEAADVSFLWVLTSSREALPAGFEQRLNESGKGYLATGWVPQLEILQHTAVGGFLSHCGWNSTIESVSLGVPMLCWPQMAEQPLNCRVMVDVMKVGLEVGQFTFQGPGPVGREELERAFRRLMFEEEGKAMRSRVQDLKLKAQTAVAEGGASRRAVDDLWKMIPE</sequence>
<comment type="similarity">
    <text evidence="1 3">Belongs to the UDP-glycosyltransferase family.</text>
</comment>
<dbReference type="Proteomes" id="UP001633002">
    <property type="component" value="Unassembled WGS sequence"/>
</dbReference>
<dbReference type="FunFam" id="3.40.50.2000:FF:000056">
    <property type="entry name" value="Glycosyltransferase"/>
    <property type="match status" value="1"/>
</dbReference>